<sequence>MERLILDGAAIGFDTSFTHIVDGEIYAFNQDGMLRVKYLYSMPGNSVRIRSENSDEYPDEILTSDQFSQITMLGRVFWWSTVRRAPRR</sequence>
<dbReference type="AlphaFoldDB" id="A0A2R3IM61"/>
<dbReference type="Proteomes" id="UP000238390">
    <property type="component" value="Chromosome"/>
</dbReference>
<dbReference type="PANTHER" id="PTHR40661">
    <property type="match status" value="1"/>
</dbReference>
<evidence type="ECO:0000313" key="6">
    <source>
        <dbReference type="Proteomes" id="UP000238390"/>
    </source>
</evidence>
<organism evidence="5 6">
    <name type="scientific">Pseudomonas paraeruginosa</name>
    <dbReference type="NCBI Taxonomy" id="2994495"/>
    <lineage>
        <taxon>Bacteria</taxon>
        <taxon>Pseudomonadati</taxon>
        <taxon>Pseudomonadota</taxon>
        <taxon>Gammaproteobacteria</taxon>
        <taxon>Pseudomonadales</taxon>
        <taxon>Pseudomonadaceae</taxon>
        <taxon>Pseudomonas</taxon>
    </lineage>
</organism>
<dbReference type="CDD" id="cd06529">
    <property type="entry name" value="S24_LexA-like"/>
    <property type="match status" value="1"/>
</dbReference>
<dbReference type="InterPro" id="IPR036286">
    <property type="entry name" value="LexA/Signal_pep-like_sf"/>
</dbReference>
<evidence type="ECO:0000256" key="1">
    <source>
        <dbReference type="ARBA" id="ARBA00023015"/>
    </source>
</evidence>
<evidence type="ECO:0000259" key="4">
    <source>
        <dbReference type="Pfam" id="PF00717"/>
    </source>
</evidence>
<feature type="domain" description="Peptidase S24/S26A/S26B/S26C" evidence="4">
    <location>
        <begin position="1"/>
        <end position="77"/>
    </location>
</feature>
<gene>
    <name evidence="5" type="ORF">CSB93_4808</name>
</gene>
<keyword evidence="3" id="KW-0804">Transcription</keyword>
<dbReference type="InterPro" id="IPR015927">
    <property type="entry name" value="Peptidase_S24_S26A/B/C"/>
</dbReference>
<reference evidence="5 6" key="1">
    <citation type="submission" date="2018-02" db="EMBL/GenBank/DDBJ databases">
        <title>FDA/CDC Antimicrobial Resistant Isolate Bank Genome Sequencing.</title>
        <authorList>
            <person name="Benahmed F.H."/>
            <person name="Lutgring J.D."/>
            <person name="Yoo B."/>
            <person name="Machado M."/>
            <person name="Brown A."/>
            <person name="McAllister G."/>
            <person name="Perry A."/>
            <person name="Halpin A.L."/>
            <person name="Vavikolanu K."/>
            <person name="Ott S."/>
            <person name="Zhao X."/>
            <person name="Tallon L.J."/>
            <person name="Sadzewicz L."/>
            <person name="Aluvathingal J."/>
            <person name="Nadendla S."/>
            <person name="Voskania-kordi A."/>
            <person name="Simonyan V."/>
            <person name="Patel J."/>
            <person name="Shawar R.M."/>
        </authorList>
    </citation>
    <scope>NUCLEOTIDE SEQUENCE [LARGE SCALE GENOMIC DNA]</scope>
    <source>
        <strain evidence="5 6">AR_0356</strain>
    </source>
</reference>
<keyword evidence="1" id="KW-0805">Transcription regulation</keyword>
<proteinExistence type="predicted"/>
<name>A0A2R3IM61_9PSED</name>
<keyword evidence="2" id="KW-0238">DNA-binding</keyword>
<evidence type="ECO:0000256" key="2">
    <source>
        <dbReference type="ARBA" id="ARBA00023125"/>
    </source>
</evidence>
<accession>A0A2R3IM61</accession>
<dbReference type="Gene3D" id="2.10.109.10">
    <property type="entry name" value="Umud Fragment, subunit A"/>
    <property type="match status" value="1"/>
</dbReference>
<dbReference type="Pfam" id="PF00717">
    <property type="entry name" value="Peptidase_S24"/>
    <property type="match status" value="1"/>
</dbReference>
<evidence type="ECO:0000256" key="3">
    <source>
        <dbReference type="ARBA" id="ARBA00023163"/>
    </source>
</evidence>
<dbReference type="InterPro" id="IPR039418">
    <property type="entry name" value="LexA-like"/>
</dbReference>
<keyword evidence="6" id="KW-1185">Reference proteome</keyword>
<protein>
    <submittedName>
        <fullName evidence="5">Peptidase S24-like family protein</fullName>
    </submittedName>
</protein>
<dbReference type="EMBL" id="CP027169">
    <property type="protein sequence ID" value="AVK03016.1"/>
    <property type="molecule type" value="Genomic_DNA"/>
</dbReference>
<evidence type="ECO:0000313" key="5">
    <source>
        <dbReference type="EMBL" id="AVK03016.1"/>
    </source>
</evidence>
<dbReference type="GO" id="GO:0003677">
    <property type="term" value="F:DNA binding"/>
    <property type="evidence" value="ECO:0007669"/>
    <property type="project" value="UniProtKB-KW"/>
</dbReference>
<dbReference type="SUPFAM" id="SSF51306">
    <property type="entry name" value="LexA/Signal peptidase"/>
    <property type="match status" value="1"/>
</dbReference>
<dbReference type="PANTHER" id="PTHR40661:SF2">
    <property type="entry name" value="HTH-TYPE TRANSCRIPTIONAL REGULATOR PRTR"/>
    <property type="match status" value="1"/>
</dbReference>